<evidence type="ECO:0000256" key="7">
    <source>
        <dbReference type="SAM" id="MobiDB-lite"/>
    </source>
</evidence>
<dbReference type="InterPro" id="IPR029071">
    <property type="entry name" value="Ubiquitin-like_domsf"/>
</dbReference>
<gene>
    <name evidence="9" type="primary">GABARAPL1</name>
</gene>
<proteinExistence type="inferred from homology"/>
<dbReference type="GeneID" id="109375276"/>
<accession>A0A8B7QBH3</accession>
<feature type="region of interest" description="Disordered" evidence="7">
    <location>
        <begin position="1"/>
        <end position="25"/>
    </location>
</feature>
<comment type="similarity">
    <text evidence="2 6">Belongs to the ATG8 family.</text>
</comment>
<dbReference type="KEGG" id="hai:109375276"/>
<dbReference type="SUPFAM" id="SSF54236">
    <property type="entry name" value="Ubiquitin-like"/>
    <property type="match status" value="1"/>
</dbReference>
<evidence type="ECO:0000256" key="1">
    <source>
        <dbReference type="ARBA" id="ARBA00004370"/>
    </source>
</evidence>
<keyword evidence="3" id="KW-0472">Membrane</keyword>
<evidence type="ECO:0000313" key="8">
    <source>
        <dbReference type="Proteomes" id="UP000694851"/>
    </source>
</evidence>
<protein>
    <submittedName>
        <fullName evidence="9">Gamma-aminobutyric acid receptor-associated protein-like 1 isoform X1</fullName>
    </submittedName>
</protein>
<name>A0A8B7QBH3_HIPAR</name>
<evidence type="ECO:0000256" key="3">
    <source>
        <dbReference type="ARBA" id="ARBA00023136"/>
    </source>
</evidence>
<organism evidence="8 9">
    <name type="scientific">Hipposideros armiger</name>
    <name type="common">Great Himalayan leaf-nosed bat</name>
    <dbReference type="NCBI Taxonomy" id="186990"/>
    <lineage>
        <taxon>Eukaryota</taxon>
        <taxon>Metazoa</taxon>
        <taxon>Chordata</taxon>
        <taxon>Craniata</taxon>
        <taxon>Vertebrata</taxon>
        <taxon>Euteleostomi</taxon>
        <taxon>Mammalia</taxon>
        <taxon>Eutheria</taxon>
        <taxon>Laurasiatheria</taxon>
        <taxon>Chiroptera</taxon>
        <taxon>Yinpterochiroptera</taxon>
        <taxon>Rhinolophoidea</taxon>
        <taxon>Hipposideridae</taxon>
        <taxon>Hipposideros</taxon>
    </lineage>
</organism>
<dbReference type="CTD" id="23710"/>
<dbReference type="Pfam" id="PF02991">
    <property type="entry name" value="ATG8"/>
    <property type="match status" value="1"/>
</dbReference>
<dbReference type="PANTHER" id="PTHR10969">
    <property type="entry name" value="MICROTUBULE-ASSOCIATED PROTEINS 1A/1B LIGHT CHAIN 3-RELATED"/>
    <property type="match status" value="1"/>
</dbReference>
<reference evidence="9" key="1">
    <citation type="submission" date="2025-08" db="UniProtKB">
        <authorList>
            <consortium name="RefSeq"/>
        </authorList>
    </citation>
    <scope>IDENTIFICATION</scope>
    <source>
        <tissue evidence="9">Muscle</tissue>
    </source>
</reference>
<dbReference type="InterPro" id="IPR004241">
    <property type="entry name" value="Atg8-like"/>
</dbReference>
<keyword evidence="8" id="KW-1185">Reference proteome</keyword>
<dbReference type="Proteomes" id="UP000694851">
    <property type="component" value="Unplaced"/>
</dbReference>
<keyword evidence="6" id="KW-0072">Autophagy</keyword>
<dbReference type="GO" id="GO:0016020">
    <property type="term" value="C:membrane"/>
    <property type="evidence" value="ECO:0007669"/>
    <property type="project" value="UniProtKB-SubCell"/>
</dbReference>
<feature type="lipid moiety-binding region" description="Phosphatidylserine amidated glycine; alternate" evidence="5">
    <location>
        <position position="266"/>
    </location>
</feature>
<evidence type="ECO:0000313" key="9">
    <source>
        <dbReference type="RefSeq" id="XP_019486109.1"/>
    </source>
</evidence>
<dbReference type="GO" id="GO:0006914">
    <property type="term" value="P:autophagy"/>
    <property type="evidence" value="ECO:0007669"/>
    <property type="project" value="UniProtKB-KW"/>
</dbReference>
<dbReference type="RefSeq" id="XP_019486109.1">
    <property type="nucleotide sequence ID" value="XM_019630564.1"/>
</dbReference>
<evidence type="ECO:0000256" key="2">
    <source>
        <dbReference type="ARBA" id="ARBA00007293"/>
    </source>
</evidence>
<dbReference type="FunFam" id="3.10.20.90:FF:000172">
    <property type="entry name" value="Gamma-aminobutyric acid receptor-associated protein-like 1"/>
    <property type="match status" value="1"/>
</dbReference>
<sequence>MTQQHSEAAEAGMCSSRGSSVRAGLGRDRTHAAFLRPQGRFSGDNGCSGLRPSIPGSPLIKWTLALVALALGGKGWEAKWVLVSCEDWELGWGGEWVPRDGTGPENKVTFSAQQPGCLILLGTGGVCGGSRPASGTSCLIRLYLGTIKKDGGLFPSPFGTPGYVIGSRVGSVEEPRRNIKVIVEKAPKARVPDLDKRKYLVPSDLTVGQFYFLIRKRIHLRPEDALFFFVNNTIPPTSATMGQLYEDNHEEDYFLYVAYSDESVYGK</sequence>
<evidence type="ECO:0000256" key="5">
    <source>
        <dbReference type="PIRSR" id="PIRSR604241-50"/>
    </source>
</evidence>
<dbReference type="Gene3D" id="3.10.20.90">
    <property type="entry name" value="Phosphatidylinositol 3-kinase Catalytic Subunit, Chain A, domain 1"/>
    <property type="match status" value="1"/>
</dbReference>
<evidence type="ECO:0000256" key="6">
    <source>
        <dbReference type="RuleBase" id="RU004384"/>
    </source>
</evidence>
<keyword evidence="4 5" id="KW-0449">Lipoprotein</keyword>
<evidence type="ECO:0000256" key="4">
    <source>
        <dbReference type="ARBA" id="ARBA00023288"/>
    </source>
</evidence>
<dbReference type="OrthoDB" id="6738456at2759"/>
<comment type="subcellular location">
    <subcellularLocation>
        <location evidence="1">Membrane</location>
    </subcellularLocation>
</comment>
<dbReference type="AlphaFoldDB" id="A0A8B7QBH3"/>